<keyword evidence="1" id="KW-0596">Phosphopantetheine</keyword>
<dbReference type="GO" id="GO:0006633">
    <property type="term" value="P:fatty acid biosynthetic process"/>
    <property type="evidence" value="ECO:0007669"/>
    <property type="project" value="TreeGrafter"/>
</dbReference>
<feature type="non-terminal residue" evidence="4">
    <location>
        <position position="1"/>
    </location>
</feature>
<dbReference type="PANTHER" id="PTHR43775">
    <property type="entry name" value="FATTY ACID SYNTHASE"/>
    <property type="match status" value="1"/>
</dbReference>
<protein>
    <submittedName>
        <fullName evidence="4">Acyltransferase domain-containing protein</fullName>
    </submittedName>
</protein>
<dbReference type="InterPro" id="IPR016036">
    <property type="entry name" value="Malonyl_transacylase_ACP-bd"/>
</dbReference>
<name>A0A369UTR5_9ACTN</name>
<dbReference type="Proteomes" id="UP000253742">
    <property type="component" value="Unassembled WGS sequence"/>
</dbReference>
<accession>A0A369UTR5</accession>
<dbReference type="SMART" id="SM00827">
    <property type="entry name" value="PKS_AT"/>
    <property type="match status" value="1"/>
</dbReference>
<dbReference type="OrthoDB" id="9778690at2"/>
<dbReference type="Pfam" id="PF00698">
    <property type="entry name" value="Acyl_transf_1"/>
    <property type="match status" value="1"/>
</dbReference>
<reference evidence="4 5" key="1">
    <citation type="submission" date="2018-07" db="EMBL/GenBank/DDBJ databases">
        <title>Genome guided investigation of antibiotics producing actinomycetales strain isolated from a Macau mangrove ecosystem.</title>
        <authorList>
            <person name="Hu D."/>
        </authorList>
    </citation>
    <scope>NUCLEOTIDE SEQUENCE [LARGE SCALE GENOMIC DNA]</scope>
    <source>
        <strain evidence="4 5">2297</strain>
    </source>
</reference>
<dbReference type="InterPro" id="IPR001227">
    <property type="entry name" value="Ac_transferase_dom_sf"/>
</dbReference>
<evidence type="ECO:0000313" key="4">
    <source>
        <dbReference type="EMBL" id="RDD83847.1"/>
    </source>
</evidence>
<evidence type="ECO:0000256" key="2">
    <source>
        <dbReference type="ARBA" id="ARBA00022553"/>
    </source>
</evidence>
<dbReference type="InterPro" id="IPR014043">
    <property type="entry name" value="Acyl_transferase_dom"/>
</dbReference>
<keyword evidence="2" id="KW-0597">Phosphoprotein</keyword>
<evidence type="ECO:0000313" key="5">
    <source>
        <dbReference type="Proteomes" id="UP000253742"/>
    </source>
</evidence>
<sequence>LSLADGARVVALRSRAIAAELAGHGGMASLAASVSDVRRLLDGITEPVTVAAVNGPATTVVSGTPEGLDALRARCERDGVRYRRIPVDYASHSGQVDALADRILADLAPIRAGRAQVPFFSTVTGDCRKPYAPSPLRVRGRSWSAARTRC</sequence>
<dbReference type="AlphaFoldDB" id="A0A369UTR5"/>
<dbReference type="InterPro" id="IPR016035">
    <property type="entry name" value="Acyl_Trfase/lysoPLipase"/>
</dbReference>
<organism evidence="4 5">
    <name type="scientific">Streptomyces parvulus</name>
    <dbReference type="NCBI Taxonomy" id="146923"/>
    <lineage>
        <taxon>Bacteria</taxon>
        <taxon>Bacillati</taxon>
        <taxon>Actinomycetota</taxon>
        <taxon>Actinomycetes</taxon>
        <taxon>Kitasatosporales</taxon>
        <taxon>Streptomycetaceae</taxon>
        <taxon>Streptomyces</taxon>
    </lineage>
</organism>
<dbReference type="EMBL" id="QQBH01000071">
    <property type="protein sequence ID" value="RDD83847.1"/>
    <property type="molecule type" value="Genomic_DNA"/>
</dbReference>
<comment type="caution">
    <text evidence="4">The sequence shown here is derived from an EMBL/GenBank/DDBJ whole genome shotgun (WGS) entry which is preliminary data.</text>
</comment>
<proteinExistence type="predicted"/>
<evidence type="ECO:0000256" key="1">
    <source>
        <dbReference type="ARBA" id="ARBA00022450"/>
    </source>
</evidence>
<evidence type="ECO:0000259" key="3">
    <source>
        <dbReference type="SMART" id="SM00827"/>
    </source>
</evidence>
<keyword evidence="4" id="KW-0012">Acyltransferase</keyword>
<dbReference type="SUPFAM" id="SSF55048">
    <property type="entry name" value="Probable ACP-binding domain of malonyl-CoA ACP transacylase"/>
    <property type="match status" value="1"/>
</dbReference>
<dbReference type="Gene3D" id="3.40.366.10">
    <property type="entry name" value="Malonyl-Coenzyme A Acyl Carrier Protein, domain 2"/>
    <property type="match status" value="1"/>
</dbReference>
<dbReference type="PANTHER" id="PTHR43775:SF37">
    <property type="entry name" value="SI:DKEY-61P9.11"/>
    <property type="match status" value="1"/>
</dbReference>
<dbReference type="GO" id="GO:0004312">
    <property type="term" value="F:fatty acid synthase activity"/>
    <property type="evidence" value="ECO:0007669"/>
    <property type="project" value="TreeGrafter"/>
</dbReference>
<feature type="domain" description="Malonyl-CoA:ACP transacylase (MAT)" evidence="3">
    <location>
        <begin position="1"/>
        <end position="150"/>
    </location>
</feature>
<dbReference type="InterPro" id="IPR050091">
    <property type="entry name" value="PKS_NRPS_Biosynth_Enz"/>
</dbReference>
<gene>
    <name evidence="4" type="ORF">DVZ84_38385</name>
</gene>
<keyword evidence="4" id="KW-0808">Transferase</keyword>
<dbReference type="SUPFAM" id="SSF52151">
    <property type="entry name" value="FabD/lysophospholipase-like"/>
    <property type="match status" value="1"/>
</dbReference>